<dbReference type="PANTHER" id="PTHR47619:SF1">
    <property type="entry name" value="EXODEOXYRIBONUCLEASE WALJ"/>
    <property type="match status" value="1"/>
</dbReference>
<evidence type="ECO:0000313" key="2">
    <source>
        <dbReference type="EMBL" id="PHQ27876.1"/>
    </source>
</evidence>
<dbReference type="PANTHER" id="PTHR47619">
    <property type="entry name" value="METALLO-HYDROLASE YYCJ-RELATED"/>
    <property type="match status" value="1"/>
</dbReference>
<feature type="domain" description="Metallo-beta-lactamase" evidence="1">
    <location>
        <begin position="11"/>
        <end position="181"/>
    </location>
</feature>
<reference evidence="2 3" key="1">
    <citation type="submission" date="2017-08" db="EMBL/GenBank/DDBJ databases">
        <title>The whole genome shortgun sequences of strain Leeuwenhoekiella nanhaiensis G18 from the South China Sea.</title>
        <authorList>
            <person name="Liu Q."/>
        </authorList>
    </citation>
    <scope>NUCLEOTIDE SEQUENCE [LARGE SCALE GENOMIC DNA]</scope>
    <source>
        <strain evidence="2 3">G18</strain>
    </source>
</reference>
<dbReference type="AlphaFoldDB" id="A0A2G1VM75"/>
<accession>A0A2G1VM75</accession>
<dbReference type="RefSeq" id="WP_099647673.1">
    <property type="nucleotide sequence ID" value="NZ_KZ319306.1"/>
</dbReference>
<dbReference type="OrthoDB" id="9781189at2"/>
<organism evidence="2 3">
    <name type="scientific">Leeuwenhoekiella nanhaiensis</name>
    <dbReference type="NCBI Taxonomy" id="1655491"/>
    <lineage>
        <taxon>Bacteria</taxon>
        <taxon>Pseudomonadati</taxon>
        <taxon>Bacteroidota</taxon>
        <taxon>Flavobacteriia</taxon>
        <taxon>Flavobacteriales</taxon>
        <taxon>Flavobacteriaceae</taxon>
        <taxon>Leeuwenhoekiella</taxon>
    </lineage>
</organism>
<keyword evidence="2" id="KW-0378">Hydrolase</keyword>
<name>A0A2G1VM75_9FLAO</name>
<dbReference type="SUPFAM" id="SSF56281">
    <property type="entry name" value="Metallo-hydrolase/oxidoreductase"/>
    <property type="match status" value="1"/>
</dbReference>
<comment type="caution">
    <text evidence="2">The sequence shown here is derived from an EMBL/GenBank/DDBJ whole genome shotgun (WGS) entry which is preliminary data.</text>
</comment>
<dbReference type="Gene3D" id="3.60.15.10">
    <property type="entry name" value="Ribonuclease Z/Hydroxyacylglutathione hydrolase-like"/>
    <property type="match status" value="1"/>
</dbReference>
<dbReference type="SMART" id="SM00849">
    <property type="entry name" value="Lactamase_B"/>
    <property type="match status" value="1"/>
</dbReference>
<keyword evidence="3" id="KW-1185">Reference proteome</keyword>
<dbReference type="GO" id="GO:0016787">
    <property type="term" value="F:hydrolase activity"/>
    <property type="evidence" value="ECO:0007669"/>
    <property type="project" value="UniProtKB-KW"/>
</dbReference>
<dbReference type="EMBL" id="NQXA01000026">
    <property type="protein sequence ID" value="PHQ27876.1"/>
    <property type="molecule type" value="Genomic_DNA"/>
</dbReference>
<evidence type="ECO:0000259" key="1">
    <source>
        <dbReference type="SMART" id="SM00849"/>
    </source>
</evidence>
<protein>
    <submittedName>
        <fullName evidence="2">MBL fold metallo-hydrolase</fullName>
    </submittedName>
</protein>
<dbReference type="InterPro" id="IPR036866">
    <property type="entry name" value="RibonucZ/Hydroxyglut_hydro"/>
</dbReference>
<dbReference type="InterPro" id="IPR001279">
    <property type="entry name" value="Metallo-B-lactamas"/>
</dbReference>
<sequence length="245" mass="27492">MRLKVIGTGSKGNAYLLYNDQECLMIECGVNIKDIKVALDFDFSKVVGCILTHEHKDHCKSVQDVLRLGIKVYATAGTFDALNIQNGYKHRATPLNRIDDFKAGNFKVKCFDVKHDAAEPSGFMIYHPECGKVLFLTDTYYCPYTFKGLNNIIIEANYSDEIIAGKMTEMEFLKNRIIQSHMSLKTCIQTIKANDISAVNNIVLIHLSDINSNEVQFKNEVMKSTGCTVTVANNGDDIPFNKTPF</sequence>
<gene>
    <name evidence="2" type="ORF">CJ305_17885</name>
</gene>
<dbReference type="InterPro" id="IPR052533">
    <property type="entry name" value="WalJ/YycJ-like"/>
</dbReference>
<evidence type="ECO:0000313" key="3">
    <source>
        <dbReference type="Proteomes" id="UP000229433"/>
    </source>
</evidence>
<dbReference type="Pfam" id="PF12706">
    <property type="entry name" value="Lactamase_B_2"/>
    <property type="match status" value="1"/>
</dbReference>
<dbReference type="Proteomes" id="UP000229433">
    <property type="component" value="Unassembled WGS sequence"/>
</dbReference>
<proteinExistence type="predicted"/>